<comment type="caution">
    <text evidence="10">The sequence shown here is derived from an EMBL/GenBank/DDBJ whole genome shotgun (WGS) entry which is preliminary data.</text>
</comment>
<dbReference type="Proteomes" id="UP000245207">
    <property type="component" value="Unassembled WGS sequence"/>
</dbReference>
<evidence type="ECO:0000256" key="3">
    <source>
        <dbReference type="ARBA" id="ARBA00022448"/>
    </source>
</evidence>
<dbReference type="OrthoDB" id="68611at2759"/>
<reference evidence="10 11" key="1">
    <citation type="journal article" date="2018" name="Mol. Plant">
        <title>The genome of Artemisia annua provides insight into the evolution of Asteraceae family and artemisinin biosynthesis.</title>
        <authorList>
            <person name="Shen Q."/>
            <person name="Zhang L."/>
            <person name="Liao Z."/>
            <person name="Wang S."/>
            <person name="Yan T."/>
            <person name="Shi P."/>
            <person name="Liu M."/>
            <person name="Fu X."/>
            <person name="Pan Q."/>
            <person name="Wang Y."/>
            <person name="Lv Z."/>
            <person name="Lu X."/>
            <person name="Zhang F."/>
            <person name="Jiang W."/>
            <person name="Ma Y."/>
            <person name="Chen M."/>
            <person name="Hao X."/>
            <person name="Li L."/>
            <person name="Tang Y."/>
            <person name="Lv G."/>
            <person name="Zhou Y."/>
            <person name="Sun X."/>
            <person name="Brodelius P.E."/>
            <person name="Rose J.K.C."/>
            <person name="Tang K."/>
        </authorList>
    </citation>
    <scope>NUCLEOTIDE SEQUENCE [LARGE SCALE GENOMIC DNA]</scope>
    <source>
        <strain evidence="11">cv. Huhao1</strain>
        <tissue evidence="10">Leaf</tissue>
    </source>
</reference>
<feature type="transmembrane region" description="Helical" evidence="9">
    <location>
        <begin position="123"/>
        <end position="143"/>
    </location>
</feature>
<dbReference type="STRING" id="35608.A0A2U1LQV2"/>
<comment type="subcellular location">
    <subcellularLocation>
        <location evidence="1">Membrane</location>
        <topology evidence="1">Multi-pass membrane protein</topology>
    </subcellularLocation>
</comment>
<protein>
    <submittedName>
        <fullName evidence="10">Aluminum-activated malate transporter</fullName>
    </submittedName>
</protein>
<feature type="transmembrane region" description="Helical" evidence="9">
    <location>
        <begin position="100"/>
        <end position="117"/>
    </location>
</feature>
<organism evidence="10 11">
    <name type="scientific">Artemisia annua</name>
    <name type="common">Sweet wormwood</name>
    <dbReference type="NCBI Taxonomy" id="35608"/>
    <lineage>
        <taxon>Eukaryota</taxon>
        <taxon>Viridiplantae</taxon>
        <taxon>Streptophyta</taxon>
        <taxon>Embryophyta</taxon>
        <taxon>Tracheophyta</taxon>
        <taxon>Spermatophyta</taxon>
        <taxon>Magnoliopsida</taxon>
        <taxon>eudicotyledons</taxon>
        <taxon>Gunneridae</taxon>
        <taxon>Pentapetalae</taxon>
        <taxon>asterids</taxon>
        <taxon>campanulids</taxon>
        <taxon>Asterales</taxon>
        <taxon>Asteraceae</taxon>
        <taxon>Asteroideae</taxon>
        <taxon>Anthemideae</taxon>
        <taxon>Artemisiinae</taxon>
        <taxon>Artemisia</taxon>
    </lineage>
</organism>
<feature type="transmembrane region" description="Helical" evidence="9">
    <location>
        <begin position="75"/>
        <end position="93"/>
    </location>
</feature>
<dbReference type="Pfam" id="PF11744">
    <property type="entry name" value="ALMT"/>
    <property type="match status" value="1"/>
</dbReference>
<dbReference type="GO" id="GO:0034220">
    <property type="term" value="P:monoatomic ion transmembrane transport"/>
    <property type="evidence" value="ECO:0007669"/>
    <property type="project" value="UniProtKB-KW"/>
</dbReference>
<dbReference type="GO" id="GO:0015743">
    <property type="term" value="P:malate transport"/>
    <property type="evidence" value="ECO:0007669"/>
    <property type="project" value="InterPro"/>
</dbReference>
<evidence type="ECO:0000313" key="11">
    <source>
        <dbReference type="Proteomes" id="UP000245207"/>
    </source>
</evidence>
<keyword evidence="5 9" id="KW-1133">Transmembrane helix</keyword>
<sequence>MSTIVDISSENETSPNYNKQTKFSFLHSFSSLIAKQCELHTQKVIHSIKVGIALVLVSLLYLLDPLFEQVGENAMWAIMTVVVVFEFFAGATLSKGLLRGLGTILGGGLGCLAAIVADNFGKIGNAAVVGVSIFIFGAAATYCRLIPSIKRRYDYGVMIFILTFSLVAVSGLRADKIIELARERLSTIGMGFGICIFTSLLIFPIWASDELHRVTSTKFDNLACCIEDCMKAYFSVISEKESIPKINVSGCKSVLHSKSSDESLANFARWEPWHGRFGLFYPWEKYIQIGELCRELASIILSLQECLGSPLQPSTPLKHAIKEPCKSVGLSIGLTMRELGESILKMKRCHAKVLTLPKLESNKLELILLSTSPKLKGIANVESLAIANFLFLLTEIIDKVEALAKEVETLGEVAGFRSKY</sequence>
<evidence type="ECO:0000256" key="2">
    <source>
        <dbReference type="ARBA" id="ARBA00007079"/>
    </source>
</evidence>
<dbReference type="EMBL" id="PKPP01008179">
    <property type="protein sequence ID" value="PWA51375.1"/>
    <property type="molecule type" value="Genomic_DNA"/>
</dbReference>
<evidence type="ECO:0000256" key="1">
    <source>
        <dbReference type="ARBA" id="ARBA00004141"/>
    </source>
</evidence>
<evidence type="ECO:0000256" key="6">
    <source>
        <dbReference type="ARBA" id="ARBA00023065"/>
    </source>
</evidence>
<dbReference type="GO" id="GO:0016020">
    <property type="term" value="C:membrane"/>
    <property type="evidence" value="ECO:0007669"/>
    <property type="project" value="UniProtKB-SubCell"/>
</dbReference>
<feature type="transmembrane region" description="Helical" evidence="9">
    <location>
        <begin position="44"/>
        <end position="63"/>
    </location>
</feature>
<evidence type="ECO:0000256" key="9">
    <source>
        <dbReference type="SAM" id="Phobius"/>
    </source>
</evidence>
<feature type="transmembrane region" description="Helical" evidence="9">
    <location>
        <begin position="186"/>
        <end position="207"/>
    </location>
</feature>
<keyword evidence="6" id="KW-0406">Ion transport</keyword>
<dbReference type="AlphaFoldDB" id="A0A2U1LQV2"/>
<evidence type="ECO:0000256" key="7">
    <source>
        <dbReference type="ARBA" id="ARBA00023136"/>
    </source>
</evidence>
<proteinExistence type="inferred from homology"/>
<evidence type="ECO:0000256" key="5">
    <source>
        <dbReference type="ARBA" id="ARBA00022989"/>
    </source>
</evidence>
<keyword evidence="4 9" id="KW-0812">Transmembrane</keyword>
<keyword evidence="8" id="KW-0407">Ion channel</keyword>
<feature type="transmembrane region" description="Helical" evidence="9">
    <location>
        <begin position="155"/>
        <end position="174"/>
    </location>
</feature>
<dbReference type="InterPro" id="IPR020966">
    <property type="entry name" value="ALMT"/>
</dbReference>
<keyword evidence="11" id="KW-1185">Reference proteome</keyword>
<evidence type="ECO:0000256" key="8">
    <source>
        <dbReference type="ARBA" id="ARBA00023303"/>
    </source>
</evidence>
<comment type="similarity">
    <text evidence="2">Belongs to the aromatic acid exporter (TC 2.A.85) family.</text>
</comment>
<name>A0A2U1LQV2_ARTAN</name>
<evidence type="ECO:0000313" key="10">
    <source>
        <dbReference type="EMBL" id="PWA51375.1"/>
    </source>
</evidence>
<gene>
    <name evidence="10" type="ORF">CTI12_AA465110</name>
</gene>
<keyword evidence="3" id="KW-0813">Transport</keyword>
<keyword evidence="7 9" id="KW-0472">Membrane</keyword>
<evidence type="ECO:0000256" key="4">
    <source>
        <dbReference type="ARBA" id="ARBA00022692"/>
    </source>
</evidence>
<dbReference type="PANTHER" id="PTHR31086">
    <property type="entry name" value="ALUMINUM-ACTIVATED MALATE TRANSPORTER 10"/>
    <property type="match status" value="1"/>
</dbReference>
<accession>A0A2U1LQV2</accession>